<feature type="transmembrane region" description="Helical" evidence="1">
    <location>
        <begin position="614"/>
        <end position="635"/>
    </location>
</feature>
<feature type="domain" description="CHAT" evidence="2">
    <location>
        <begin position="215"/>
        <end position="343"/>
    </location>
</feature>
<evidence type="ECO:0000313" key="4">
    <source>
        <dbReference type="Proteomes" id="UP000238937"/>
    </source>
</evidence>
<evidence type="ECO:0000313" key="3">
    <source>
        <dbReference type="EMBL" id="PSB53475.1"/>
    </source>
</evidence>
<dbReference type="Proteomes" id="UP000238937">
    <property type="component" value="Unassembled WGS sequence"/>
</dbReference>
<reference evidence="3 4" key="1">
    <citation type="submission" date="2018-03" db="EMBL/GenBank/DDBJ databases">
        <title>The ancient ancestry and fast evolution of plastids.</title>
        <authorList>
            <person name="Moore K.R."/>
            <person name="Magnabosco C."/>
            <person name="Momper L."/>
            <person name="Gold D.A."/>
            <person name="Bosak T."/>
            <person name="Fournier G.P."/>
        </authorList>
    </citation>
    <scope>NUCLEOTIDE SEQUENCE [LARGE SCALE GENOMIC DNA]</scope>
    <source>
        <strain evidence="3 4">CCALA 037</strain>
    </source>
</reference>
<keyword evidence="4" id="KW-1185">Reference proteome</keyword>
<proteinExistence type="predicted"/>
<evidence type="ECO:0000256" key="1">
    <source>
        <dbReference type="SAM" id="Phobius"/>
    </source>
</evidence>
<feature type="transmembrane region" description="Helical" evidence="1">
    <location>
        <begin position="449"/>
        <end position="467"/>
    </location>
</feature>
<dbReference type="EMBL" id="PVWO01000299">
    <property type="protein sequence ID" value="PSB53475.1"/>
    <property type="molecule type" value="Genomic_DNA"/>
</dbReference>
<feature type="transmembrane region" description="Helical" evidence="1">
    <location>
        <begin position="384"/>
        <end position="405"/>
    </location>
</feature>
<feature type="transmembrane region" description="Helical" evidence="1">
    <location>
        <begin position="417"/>
        <end position="437"/>
    </location>
</feature>
<keyword evidence="1" id="KW-0472">Membrane</keyword>
<feature type="transmembrane region" description="Helical" evidence="1">
    <location>
        <begin position="655"/>
        <end position="674"/>
    </location>
</feature>
<evidence type="ECO:0000259" key="2">
    <source>
        <dbReference type="Pfam" id="PF12770"/>
    </source>
</evidence>
<dbReference type="AlphaFoldDB" id="A0A2T1G8A4"/>
<keyword evidence="1" id="KW-0812">Transmembrane</keyword>
<feature type="transmembrane region" description="Helical" evidence="1">
    <location>
        <begin position="721"/>
        <end position="742"/>
    </location>
</feature>
<comment type="caution">
    <text evidence="3">The sequence shown here is derived from an EMBL/GenBank/DDBJ whole genome shotgun (WGS) entry which is preliminary data.</text>
</comment>
<protein>
    <recommendedName>
        <fullName evidence="2">CHAT domain-containing protein</fullName>
    </recommendedName>
</protein>
<feature type="transmembrane region" description="Helical" evidence="1">
    <location>
        <begin position="686"/>
        <end position="709"/>
    </location>
</feature>
<organism evidence="3 4">
    <name type="scientific">Chamaesiphon polymorphus CCALA 037</name>
    <dbReference type="NCBI Taxonomy" id="2107692"/>
    <lineage>
        <taxon>Bacteria</taxon>
        <taxon>Bacillati</taxon>
        <taxon>Cyanobacteriota</taxon>
        <taxon>Cyanophyceae</taxon>
        <taxon>Gomontiellales</taxon>
        <taxon>Chamaesiphonaceae</taxon>
        <taxon>Chamaesiphon</taxon>
    </lineage>
</organism>
<gene>
    <name evidence="3" type="ORF">C7B77_19535</name>
</gene>
<accession>A0A2T1G8A4</accession>
<dbReference type="InterPro" id="IPR024983">
    <property type="entry name" value="CHAT_dom"/>
</dbReference>
<sequence length="749" mass="86100">MQQGTNVLPVAVTIYDENGRLENQNSYLSVIPDSLRHSFQTWQKYVSPAAQSPTIRRIRFQPKQQDRQLESTYSNINFDRIANEFKDNLNRWLETGWFNEHGDRDEIVKKTLQSYYLEREEVQIFIQTDSKELKGLPWQEWQVLQEFFTIHSHTELSISSNNFKRPQRTETLLADARIRILAIFGDENLELADEKYLITNLEKYGGIIHILNQPDRVTLERSLADPKGWHILFFAGHSGSNERGNLGWIEHKPGEKVAIDELSTLLEKLISDKLQLAIFNSCDGLGLANQLVSRSLPYCIVMREPVESAFARELLRHLLAAFVRGKSLFAAMRSAREYLRQEFDEKGKHPGKSWLPVIIANPEARSLTWDGMFTERRLEKQWEFILLALLLVAVFGLPLSILLEFGSVDTLILYARLYPQIVIYPSLMLGISLYTLYRAICLIRQKAKVFWSFTLAAFIFSCISISLDLNSDPLMLFELKPQAIALIKSERRSATSQDRQILSSALSNVSHQILNIDRQNNIIIDKQQVELSIDRSIQAKNKSSLDRVYQPDRDFLKIALSHKLWNDSYEHQFSVSRWFYALSYFSIFFCAAEMFALIFQSVLAPTGVFNQNKYISYLIICETGILAWLAFYSCYIQKTKPFLLGTQFNPHFTNLTPLIHVFMFSLSFLTLWMIKLQINTDRSRQLFSLILIGVLILTVVVSIGGVSLVDRMFGIGSTSTATTWGGAIATIYFLCFIIISSIDSKRLKS</sequence>
<dbReference type="Pfam" id="PF12770">
    <property type="entry name" value="CHAT"/>
    <property type="match status" value="1"/>
</dbReference>
<name>A0A2T1G8A4_9CYAN</name>
<feature type="transmembrane region" description="Helical" evidence="1">
    <location>
        <begin position="578"/>
        <end position="602"/>
    </location>
</feature>
<keyword evidence="1" id="KW-1133">Transmembrane helix</keyword>